<comment type="caution">
    <text evidence="2">The sequence shown here is derived from an EMBL/GenBank/DDBJ whole genome shotgun (WGS) entry which is preliminary data.</text>
</comment>
<evidence type="ECO:0000313" key="3">
    <source>
        <dbReference type="Proteomes" id="UP000784294"/>
    </source>
</evidence>
<dbReference type="Proteomes" id="UP000784294">
    <property type="component" value="Unassembled WGS sequence"/>
</dbReference>
<evidence type="ECO:0000313" key="2">
    <source>
        <dbReference type="EMBL" id="VEL23094.1"/>
    </source>
</evidence>
<reference evidence="2" key="1">
    <citation type="submission" date="2018-11" db="EMBL/GenBank/DDBJ databases">
        <authorList>
            <consortium name="Pathogen Informatics"/>
        </authorList>
    </citation>
    <scope>NUCLEOTIDE SEQUENCE</scope>
</reference>
<dbReference type="EMBL" id="CAAALY010059978">
    <property type="protein sequence ID" value="VEL23094.1"/>
    <property type="molecule type" value="Genomic_DNA"/>
</dbReference>
<feature type="region of interest" description="Disordered" evidence="1">
    <location>
        <begin position="87"/>
        <end position="116"/>
    </location>
</feature>
<protein>
    <submittedName>
        <fullName evidence="2">Uncharacterized protein</fullName>
    </submittedName>
</protein>
<name>A0A448WY23_9PLAT</name>
<dbReference type="AlphaFoldDB" id="A0A448WY23"/>
<evidence type="ECO:0000256" key="1">
    <source>
        <dbReference type="SAM" id="MobiDB-lite"/>
    </source>
</evidence>
<proteinExistence type="predicted"/>
<feature type="compositionally biased region" description="Low complexity" evidence="1">
    <location>
        <begin position="95"/>
        <end position="114"/>
    </location>
</feature>
<sequence length="123" mass="13547">MSMSIYSFSSSSYSDQHTLLAEERRPTALRSQLKGNFRWSNYCALISSPTPDLATRAKSSFCWGSRRSAFGWAIDTDVLRWGDSSNEASGHGLLRSSTAAGTTRTSRSEASGRAWPRHTVCFG</sequence>
<keyword evidence="3" id="KW-1185">Reference proteome</keyword>
<organism evidence="2 3">
    <name type="scientific">Protopolystoma xenopodis</name>
    <dbReference type="NCBI Taxonomy" id="117903"/>
    <lineage>
        <taxon>Eukaryota</taxon>
        <taxon>Metazoa</taxon>
        <taxon>Spiralia</taxon>
        <taxon>Lophotrochozoa</taxon>
        <taxon>Platyhelminthes</taxon>
        <taxon>Monogenea</taxon>
        <taxon>Polyopisthocotylea</taxon>
        <taxon>Polystomatidea</taxon>
        <taxon>Polystomatidae</taxon>
        <taxon>Protopolystoma</taxon>
    </lineage>
</organism>
<gene>
    <name evidence="2" type="ORF">PXEA_LOCUS16534</name>
</gene>
<accession>A0A448WY23</accession>